<evidence type="ECO:0000313" key="2">
    <source>
        <dbReference type="Proteomes" id="UP000004995"/>
    </source>
</evidence>
<dbReference type="AlphaFoldDB" id="K3XZD8"/>
<dbReference type="HOGENOM" id="CLU_1339520_0_0_1"/>
<reference evidence="1" key="2">
    <citation type="submission" date="2018-08" db="UniProtKB">
        <authorList>
            <consortium name="EnsemblPlants"/>
        </authorList>
    </citation>
    <scope>IDENTIFICATION</scope>
    <source>
        <strain evidence="1">Yugu1</strain>
    </source>
</reference>
<dbReference type="EMBL" id="AGNK02002585">
    <property type="status" value="NOT_ANNOTATED_CDS"/>
    <property type="molecule type" value="Genomic_DNA"/>
</dbReference>
<organism evidence="1 2">
    <name type="scientific">Setaria italica</name>
    <name type="common">Foxtail millet</name>
    <name type="synonym">Panicum italicum</name>
    <dbReference type="NCBI Taxonomy" id="4555"/>
    <lineage>
        <taxon>Eukaryota</taxon>
        <taxon>Viridiplantae</taxon>
        <taxon>Streptophyta</taxon>
        <taxon>Embryophyta</taxon>
        <taxon>Tracheophyta</taxon>
        <taxon>Spermatophyta</taxon>
        <taxon>Magnoliopsida</taxon>
        <taxon>Liliopsida</taxon>
        <taxon>Poales</taxon>
        <taxon>Poaceae</taxon>
        <taxon>PACMAD clade</taxon>
        <taxon>Panicoideae</taxon>
        <taxon>Panicodae</taxon>
        <taxon>Paniceae</taxon>
        <taxon>Cenchrinae</taxon>
        <taxon>Setaria</taxon>
    </lineage>
</organism>
<dbReference type="Proteomes" id="UP000004995">
    <property type="component" value="Unassembled WGS sequence"/>
</dbReference>
<accession>K3XZD8</accession>
<dbReference type="InParanoid" id="K3XZD8"/>
<proteinExistence type="predicted"/>
<dbReference type="Gramene" id="KQL11203">
    <property type="protein sequence ID" value="KQL11203"/>
    <property type="gene ID" value="SETIT_007299mg"/>
</dbReference>
<evidence type="ECO:0000313" key="1">
    <source>
        <dbReference type="EnsemblPlants" id="KQL11203"/>
    </source>
</evidence>
<name>K3XZD8_SETIT</name>
<protein>
    <submittedName>
        <fullName evidence="1">Uncharacterized protein</fullName>
    </submittedName>
</protein>
<reference evidence="2" key="1">
    <citation type="journal article" date="2012" name="Nat. Biotechnol.">
        <title>Reference genome sequence of the model plant Setaria.</title>
        <authorList>
            <person name="Bennetzen J.L."/>
            <person name="Schmutz J."/>
            <person name="Wang H."/>
            <person name="Percifield R."/>
            <person name="Hawkins J."/>
            <person name="Pontaroli A.C."/>
            <person name="Estep M."/>
            <person name="Feng L."/>
            <person name="Vaughn J.N."/>
            <person name="Grimwood J."/>
            <person name="Jenkins J."/>
            <person name="Barry K."/>
            <person name="Lindquist E."/>
            <person name="Hellsten U."/>
            <person name="Deshpande S."/>
            <person name="Wang X."/>
            <person name="Wu X."/>
            <person name="Mitros T."/>
            <person name="Triplett J."/>
            <person name="Yang X."/>
            <person name="Ye C.Y."/>
            <person name="Mauro-Herrera M."/>
            <person name="Wang L."/>
            <person name="Li P."/>
            <person name="Sharma M."/>
            <person name="Sharma R."/>
            <person name="Ronald P.C."/>
            <person name="Panaud O."/>
            <person name="Kellogg E.A."/>
            <person name="Brutnell T.P."/>
            <person name="Doust A.N."/>
            <person name="Tuskan G.A."/>
            <person name="Rokhsar D."/>
            <person name="Devos K.M."/>
        </authorList>
    </citation>
    <scope>NUCLEOTIDE SEQUENCE [LARGE SCALE GENOMIC DNA]</scope>
    <source>
        <strain evidence="2">cv. Yugu1</strain>
    </source>
</reference>
<sequence length="205" mass="20983">MLFSACSGVPMRSASGRARGVVAAHGQALRRPRAAGVNGSHPAHGRALRRPMAAGVGGTGLARSGPVATWGHGGGGSRRCGVQAWCGGAAWPQVAVRGLVRDYGCYLPVRAAGTLAERVVAFGDSEDARVCHQHPAMEPGGSCGKACAVRGRGVQGDWDYGESLARPTADGSDTFGCRYLLGSIVVLTSSLRAADASWCKPKPSS</sequence>
<dbReference type="EnsemblPlants" id="KQL11203">
    <property type="protein sequence ID" value="KQL11203"/>
    <property type="gene ID" value="SETIT_007299mg"/>
</dbReference>
<keyword evidence="2" id="KW-1185">Reference proteome</keyword>